<dbReference type="SUPFAM" id="SSF46565">
    <property type="entry name" value="Chaperone J-domain"/>
    <property type="match status" value="1"/>
</dbReference>
<reference evidence="3 4" key="1">
    <citation type="journal article" date="2019" name="Nat. Ecol. Evol.">
        <title>Megaphylogeny resolves global patterns of mushroom evolution.</title>
        <authorList>
            <person name="Varga T."/>
            <person name="Krizsan K."/>
            <person name="Foldi C."/>
            <person name="Dima B."/>
            <person name="Sanchez-Garcia M."/>
            <person name="Sanchez-Ramirez S."/>
            <person name="Szollosi G.J."/>
            <person name="Szarkandi J.G."/>
            <person name="Papp V."/>
            <person name="Albert L."/>
            <person name="Andreopoulos W."/>
            <person name="Angelini C."/>
            <person name="Antonin V."/>
            <person name="Barry K.W."/>
            <person name="Bougher N.L."/>
            <person name="Buchanan P."/>
            <person name="Buyck B."/>
            <person name="Bense V."/>
            <person name="Catcheside P."/>
            <person name="Chovatia M."/>
            <person name="Cooper J."/>
            <person name="Damon W."/>
            <person name="Desjardin D."/>
            <person name="Finy P."/>
            <person name="Geml J."/>
            <person name="Haridas S."/>
            <person name="Hughes K."/>
            <person name="Justo A."/>
            <person name="Karasinski D."/>
            <person name="Kautmanova I."/>
            <person name="Kiss B."/>
            <person name="Kocsube S."/>
            <person name="Kotiranta H."/>
            <person name="LaButti K.M."/>
            <person name="Lechner B.E."/>
            <person name="Liimatainen K."/>
            <person name="Lipzen A."/>
            <person name="Lukacs Z."/>
            <person name="Mihaltcheva S."/>
            <person name="Morgado L.N."/>
            <person name="Niskanen T."/>
            <person name="Noordeloos M.E."/>
            <person name="Ohm R.A."/>
            <person name="Ortiz-Santana B."/>
            <person name="Ovrebo C."/>
            <person name="Racz N."/>
            <person name="Riley R."/>
            <person name="Savchenko A."/>
            <person name="Shiryaev A."/>
            <person name="Soop K."/>
            <person name="Spirin V."/>
            <person name="Szebenyi C."/>
            <person name="Tomsovsky M."/>
            <person name="Tulloss R.E."/>
            <person name="Uehling J."/>
            <person name="Grigoriev I.V."/>
            <person name="Vagvolgyi C."/>
            <person name="Papp T."/>
            <person name="Martin F.M."/>
            <person name="Miettinen O."/>
            <person name="Hibbett D.S."/>
            <person name="Nagy L.G."/>
        </authorList>
    </citation>
    <scope>NUCLEOTIDE SEQUENCE [LARGE SCALE GENOMIC DNA]</scope>
    <source>
        <strain evidence="3 4">OMC1185</strain>
    </source>
</reference>
<organism evidence="3 4">
    <name type="scientific">Heliocybe sulcata</name>
    <dbReference type="NCBI Taxonomy" id="5364"/>
    <lineage>
        <taxon>Eukaryota</taxon>
        <taxon>Fungi</taxon>
        <taxon>Dikarya</taxon>
        <taxon>Basidiomycota</taxon>
        <taxon>Agaricomycotina</taxon>
        <taxon>Agaricomycetes</taxon>
        <taxon>Gloeophyllales</taxon>
        <taxon>Gloeophyllaceae</taxon>
        <taxon>Heliocybe</taxon>
    </lineage>
</organism>
<evidence type="ECO:0000313" key="3">
    <source>
        <dbReference type="EMBL" id="TFK51293.1"/>
    </source>
</evidence>
<protein>
    <submittedName>
        <fullName evidence="3">DnaJ-domain-containing protein</fullName>
    </submittedName>
</protein>
<proteinExistence type="predicted"/>
<evidence type="ECO:0000313" key="4">
    <source>
        <dbReference type="Proteomes" id="UP000305948"/>
    </source>
</evidence>
<evidence type="ECO:0000256" key="1">
    <source>
        <dbReference type="SAM" id="MobiDB-lite"/>
    </source>
</evidence>
<dbReference type="Pfam" id="PF00226">
    <property type="entry name" value="DnaJ"/>
    <property type="match status" value="1"/>
</dbReference>
<dbReference type="InterPro" id="IPR018253">
    <property type="entry name" value="DnaJ_domain_CS"/>
</dbReference>
<dbReference type="Proteomes" id="UP000305948">
    <property type="component" value="Unassembled WGS sequence"/>
</dbReference>
<dbReference type="CDD" id="cd06257">
    <property type="entry name" value="DnaJ"/>
    <property type="match status" value="1"/>
</dbReference>
<dbReference type="STRING" id="5364.A0A5C3N254"/>
<dbReference type="PANTHER" id="PTHR44873">
    <property type="entry name" value="DNAJ HOMOLOG SUBFAMILY C MEMBER 30, MITOCHONDRIAL"/>
    <property type="match status" value="1"/>
</dbReference>
<dbReference type="PANTHER" id="PTHR44873:SF1">
    <property type="entry name" value="DNAJ HOMOLOG SUBFAMILY C MEMBER 30, MITOCHONDRIAL"/>
    <property type="match status" value="1"/>
</dbReference>
<dbReference type="InterPro" id="IPR001623">
    <property type="entry name" value="DnaJ_domain"/>
</dbReference>
<sequence>MISTSRPCLSKSIPRRKVSIRNFTTSARRSNHYQTLGIPHHATKSQIKTSFYKLSKVHHPDVSNDPGSKAKFQAASDAYATLGDDRKRRAYDRELETRTSAARRTAGYSATAHHPYSQAAYEGRRRGATHAWERPHRPQATYRPPPGRHYDPGHSAYTNPQYNSHAHAQYPYNPSNSPYVRRATGTRVDDWRSKEDREQERGAINYPRFILLTAILLAASTVGESFTAST</sequence>
<feature type="region of interest" description="Disordered" evidence="1">
    <location>
        <begin position="89"/>
        <end position="148"/>
    </location>
</feature>
<dbReference type="PRINTS" id="PR00625">
    <property type="entry name" value="JDOMAIN"/>
</dbReference>
<accession>A0A5C3N254</accession>
<dbReference type="InterPro" id="IPR053025">
    <property type="entry name" value="Mito_ATP_Synthase-Asso"/>
</dbReference>
<gene>
    <name evidence="3" type="ORF">OE88DRAFT_1659180</name>
</gene>
<dbReference type="PROSITE" id="PS00636">
    <property type="entry name" value="DNAJ_1"/>
    <property type="match status" value="1"/>
</dbReference>
<dbReference type="InterPro" id="IPR036869">
    <property type="entry name" value="J_dom_sf"/>
</dbReference>
<dbReference type="SMART" id="SM00271">
    <property type="entry name" value="DnaJ"/>
    <property type="match status" value="1"/>
</dbReference>
<dbReference type="Gene3D" id="1.10.287.110">
    <property type="entry name" value="DnaJ domain"/>
    <property type="match status" value="1"/>
</dbReference>
<dbReference type="OrthoDB" id="445556at2759"/>
<keyword evidence="4" id="KW-1185">Reference proteome</keyword>
<dbReference type="AlphaFoldDB" id="A0A5C3N254"/>
<dbReference type="PROSITE" id="PS50076">
    <property type="entry name" value="DNAJ_2"/>
    <property type="match status" value="1"/>
</dbReference>
<feature type="domain" description="J" evidence="2">
    <location>
        <begin position="31"/>
        <end position="95"/>
    </location>
</feature>
<name>A0A5C3N254_9AGAM</name>
<evidence type="ECO:0000259" key="2">
    <source>
        <dbReference type="PROSITE" id="PS50076"/>
    </source>
</evidence>
<dbReference type="EMBL" id="ML213511">
    <property type="protein sequence ID" value="TFK51293.1"/>
    <property type="molecule type" value="Genomic_DNA"/>
</dbReference>